<dbReference type="STRING" id="320771.Cflav_PD6155"/>
<dbReference type="InterPro" id="IPR008271">
    <property type="entry name" value="Ser/Thr_kinase_AS"/>
</dbReference>
<name>B9XP56_PEDPL</name>
<gene>
    <name evidence="2" type="ORF">Cflav_PD6155</name>
</gene>
<dbReference type="InterPro" id="IPR011009">
    <property type="entry name" value="Kinase-like_dom_sf"/>
</dbReference>
<dbReference type="PROSITE" id="PS00108">
    <property type="entry name" value="PROTEIN_KINASE_ST"/>
    <property type="match status" value="1"/>
</dbReference>
<keyword evidence="2" id="KW-0808">Transferase</keyword>
<dbReference type="GO" id="GO:0005524">
    <property type="term" value="F:ATP binding"/>
    <property type="evidence" value="ECO:0007669"/>
    <property type="project" value="InterPro"/>
</dbReference>
<feature type="domain" description="Protein kinase" evidence="1">
    <location>
        <begin position="1"/>
        <end position="253"/>
    </location>
</feature>
<dbReference type="EMBL" id="ABOX02000044">
    <property type="protein sequence ID" value="EEF58412.1"/>
    <property type="molecule type" value="Genomic_DNA"/>
</dbReference>
<dbReference type="PANTHER" id="PTHR44167">
    <property type="entry name" value="OVARIAN-SPECIFIC SERINE/THREONINE-PROTEIN KINASE LOK-RELATED"/>
    <property type="match status" value="1"/>
</dbReference>
<dbReference type="InterPro" id="IPR000719">
    <property type="entry name" value="Prot_kinase_dom"/>
</dbReference>
<dbReference type="PROSITE" id="PS50011">
    <property type="entry name" value="PROTEIN_KINASE_DOM"/>
    <property type="match status" value="1"/>
</dbReference>
<comment type="caution">
    <text evidence="2">The sequence shown here is derived from an EMBL/GenBank/DDBJ whole genome shotgun (WGS) entry which is preliminary data.</text>
</comment>
<evidence type="ECO:0000259" key="1">
    <source>
        <dbReference type="PROSITE" id="PS50011"/>
    </source>
</evidence>
<dbReference type="Gene3D" id="1.10.510.10">
    <property type="entry name" value="Transferase(Phosphotransferase) domain 1"/>
    <property type="match status" value="1"/>
</dbReference>
<dbReference type="AlphaFoldDB" id="B9XP56"/>
<proteinExistence type="predicted"/>
<evidence type="ECO:0000313" key="2">
    <source>
        <dbReference type="EMBL" id="EEF58412.1"/>
    </source>
</evidence>
<dbReference type="PIRSF" id="PIRSF000654">
    <property type="entry name" value="Integrin-linked_kinase"/>
    <property type="match status" value="1"/>
</dbReference>
<dbReference type="Pfam" id="PF00069">
    <property type="entry name" value="Pkinase"/>
    <property type="match status" value="1"/>
</dbReference>
<keyword evidence="2" id="KW-0723">Serine/threonine-protein kinase</keyword>
<keyword evidence="2" id="KW-0418">Kinase</keyword>
<dbReference type="GO" id="GO:0004674">
    <property type="term" value="F:protein serine/threonine kinase activity"/>
    <property type="evidence" value="ECO:0007669"/>
    <property type="project" value="UniProtKB-KW"/>
</dbReference>
<dbReference type="Gene3D" id="3.30.200.20">
    <property type="entry name" value="Phosphorylase Kinase, domain 1"/>
    <property type="match status" value="1"/>
</dbReference>
<protein>
    <submittedName>
        <fullName evidence="2">Serine/threonine protein kinase</fullName>
    </submittedName>
</protein>
<dbReference type="PANTHER" id="PTHR44167:SF30">
    <property type="entry name" value="PHOSPHORYLASE KINASE"/>
    <property type="match status" value="1"/>
</dbReference>
<keyword evidence="3" id="KW-1185">Reference proteome</keyword>
<evidence type="ECO:0000313" key="3">
    <source>
        <dbReference type="Proteomes" id="UP000003688"/>
    </source>
</evidence>
<reference evidence="2 3" key="1">
    <citation type="journal article" date="2011" name="J. Bacteriol.">
        <title>Genome sequence of 'Pedosphaera parvula' Ellin514, an aerobic Verrucomicrobial isolate from pasture soil.</title>
        <authorList>
            <person name="Kant R."/>
            <person name="van Passel M.W."/>
            <person name="Sangwan P."/>
            <person name="Palva A."/>
            <person name="Lucas S."/>
            <person name="Copeland A."/>
            <person name="Lapidus A."/>
            <person name="Glavina Del Rio T."/>
            <person name="Dalin E."/>
            <person name="Tice H."/>
            <person name="Bruce D."/>
            <person name="Goodwin L."/>
            <person name="Pitluck S."/>
            <person name="Chertkov O."/>
            <person name="Larimer F.W."/>
            <person name="Land M.L."/>
            <person name="Hauser L."/>
            <person name="Brettin T.S."/>
            <person name="Detter J.C."/>
            <person name="Han S."/>
            <person name="de Vos W.M."/>
            <person name="Janssen P.H."/>
            <person name="Smidt H."/>
        </authorList>
    </citation>
    <scope>NUCLEOTIDE SEQUENCE [LARGE SCALE GENOMIC DNA]</scope>
    <source>
        <strain evidence="2 3">Ellin514</strain>
    </source>
</reference>
<dbReference type="CDD" id="cd14014">
    <property type="entry name" value="STKc_PknB_like"/>
    <property type="match status" value="1"/>
</dbReference>
<dbReference type="SUPFAM" id="SSF56112">
    <property type="entry name" value="Protein kinase-like (PK-like)"/>
    <property type="match status" value="1"/>
</dbReference>
<accession>B9XP56</accession>
<dbReference type="Proteomes" id="UP000003688">
    <property type="component" value="Unassembled WGS sequence"/>
</dbReference>
<organism evidence="2 3">
    <name type="scientific">Pedosphaera parvula (strain Ellin514)</name>
    <dbReference type="NCBI Taxonomy" id="320771"/>
    <lineage>
        <taxon>Bacteria</taxon>
        <taxon>Pseudomonadati</taxon>
        <taxon>Verrucomicrobiota</taxon>
        <taxon>Pedosphaerae</taxon>
        <taxon>Pedosphaerales</taxon>
        <taxon>Pedosphaeraceae</taxon>
        <taxon>Pedosphaera</taxon>
    </lineage>
</organism>
<sequence length="258" mass="29341">MINSGGMADIWLATDKENQTFAVRLLHKDLKFDFTARKRFLQGCEILSKIHNHDCVIGYYDHGKMEGTLYCVMEYVEGANLKELYASHDPVLLENVGNIIIDMATGLEHVHESGFMHLDFKPENVLVTRNANVRVADFDLSQPIPDKPRKASKNPGTPSYMAPEQLMREAFDQRVDIFAFGVAAYELLTNVKPFPGESPAEILNKQVDRSGFLKPREQNPDIPLALEKIILRCLEQDPDKRYPFMTVMAHELKTALYV</sequence>